<dbReference type="InterPro" id="IPR024096">
    <property type="entry name" value="NO_sig/Golgi_transp_ligand-bd"/>
</dbReference>
<dbReference type="EMBL" id="CP009393">
    <property type="protein sequence ID" value="AIN98762.1"/>
    <property type="molecule type" value="Genomic_DNA"/>
</dbReference>
<organism evidence="2 3">
    <name type="scientific">Leishmania panamensis</name>
    <dbReference type="NCBI Taxonomy" id="5679"/>
    <lineage>
        <taxon>Eukaryota</taxon>
        <taxon>Discoba</taxon>
        <taxon>Euglenozoa</taxon>
        <taxon>Kinetoplastea</taxon>
        <taxon>Metakinetoplastina</taxon>
        <taxon>Trypanosomatida</taxon>
        <taxon>Trypanosomatidae</taxon>
        <taxon>Leishmaniinae</taxon>
        <taxon>Leishmania</taxon>
        <taxon>Leishmania guyanensis species complex</taxon>
    </lineage>
</organism>
<feature type="region of interest" description="Disordered" evidence="1">
    <location>
        <begin position="43"/>
        <end position="62"/>
    </location>
</feature>
<dbReference type="AlphaFoldDB" id="A0A088RRN1"/>
<dbReference type="Proteomes" id="UP000063063">
    <property type="component" value="Chromosome 24"/>
</dbReference>
<accession>A0A088RRN1</accession>
<dbReference type="RefSeq" id="XP_010699469.1">
    <property type="nucleotide sequence ID" value="XM_010701167.1"/>
</dbReference>
<reference evidence="2 3" key="1">
    <citation type="journal article" date="2015" name="Sci. Rep.">
        <title>The genome of Leishmania panamensis: insights into genomics of the L. (Viannia) subgenus.</title>
        <authorList>
            <person name="Llanes A."/>
            <person name="Restrepo C.M."/>
            <person name="Vecchio G.D."/>
            <person name="Anguizola F.J."/>
            <person name="Lleonart R."/>
        </authorList>
    </citation>
    <scope>NUCLEOTIDE SEQUENCE [LARGE SCALE GENOMIC DNA]</scope>
    <source>
        <strain evidence="2 3">MHOM/PA/94/PSC-1</strain>
    </source>
</reference>
<dbReference type="eggNOG" id="ENOG502SC7A">
    <property type="taxonomic scope" value="Eukaryota"/>
</dbReference>
<evidence type="ECO:0000313" key="2">
    <source>
        <dbReference type="EMBL" id="AIN98762.1"/>
    </source>
</evidence>
<name>A0A088RRN1_LEIPA</name>
<dbReference type="GeneID" id="22575538"/>
<dbReference type="Gene3D" id="3.30.1380.20">
    <property type="entry name" value="Trafficking protein particle complex subunit 3"/>
    <property type="match status" value="1"/>
</dbReference>
<evidence type="ECO:0000256" key="1">
    <source>
        <dbReference type="SAM" id="MobiDB-lite"/>
    </source>
</evidence>
<dbReference type="VEuPathDB" id="TriTrypDB:LPAL13_240021900"/>
<dbReference type="OrthoDB" id="10254842at2759"/>
<dbReference type="KEGG" id="lpan:LPMP_241290"/>
<dbReference type="SUPFAM" id="SSF111126">
    <property type="entry name" value="Ligand-binding domain in the NO signalling and Golgi transport"/>
    <property type="match status" value="1"/>
</dbReference>
<evidence type="ECO:0000313" key="3">
    <source>
        <dbReference type="Proteomes" id="UP000063063"/>
    </source>
</evidence>
<dbReference type="VEuPathDB" id="TriTrypDB:LPMP_241290"/>
<sequence>MWKAIFGKRVDSIKAIDSVYYLSDSDFRWLHGFPRLKESDRVQTLANSEGEGSKDGYTEEPVGPVSHRDVLLYTVGIIKGATHSLLGESSLTVTGTHTKEGETIFTLDFK</sequence>
<proteinExistence type="predicted"/>
<protein>
    <submittedName>
        <fullName evidence="2">Transport protein particle (TRAPP) component, putative</fullName>
    </submittedName>
</protein>
<keyword evidence="3" id="KW-1185">Reference proteome</keyword>
<gene>
    <name evidence="2" type="ORF">LPMP_241290</name>
</gene>